<dbReference type="InterPro" id="IPR005123">
    <property type="entry name" value="Oxoglu/Fe-dep_dioxygenase_dom"/>
</dbReference>
<reference evidence="7" key="2">
    <citation type="submission" date="2023-06" db="EMBL/GenBank/DDBJ databases">
        <authorList>
            <person name="Ma L."/>
            <person name="Liu K.-W."/>
            <person name="Li Z."/>
            <person name="Hsiao Y.-Y."/>
            <person name="Qi Y."/>
            <person name="Fu T."/>
            <person name="Tang G."/>
            <person name="Zhang D."/>
            <person name="Sun W.-H."/>
            <person name="Liu D.-K."/>
            <person name="Li Y."/>
            <person name="Chen G.-Z."/>
            <person name="Liu X.-D."/>
            <person name="Liao X.-Y."/>
            <person name="Jiang Y.-T."/>
            <person name="Yu X."/>
            <person name="Hao Y."/>
            <person name="Huang J."/>
            <person name="Zhao X.-W."/>
            <person name="Ke S."/>
            <person name="Chen Y.-Y."/>
            <person name="Wu W.-L."/>
            <person name="Hsu J.-L."/>
            <person name="Lin Y.-F."/>
            <person name="Huang M.-D."/>
            <person name="Li C.-Y."/>
            <person name="Huang L."/>
            <person name="Wang Z.-W."/>
            <person name="Zhao X."/>
            <person name="Zhong W.-Y."/>
            <person name="Peng D.-H."/>
            <person name="Ahmad S."/>
            <person name="Lan S."/>
            <person name="Zhang J.-S."/>
            <person name="Tsai W.-C."/>
            <person name="Van De Peer Y."/>
            <person name="Liu Z.-J."/>
        </authorList>
    </citation>
    <scope>NUCLEOTIDE SEQUENCE</scope>
    <source>
        <strain evidence="7">CP</strain>
        <tissue evidence="7">Leaves</tissue>
    </source>
</reference>
<dbReference type="Pfam" id="PF14226">
    <property type="entry name" value="DIOX_N"/>
    <property type="match status" value="1"/>
</dbReference>
<accession>A0AAV9CAI0</accession>
<name>A0AAV9CAI0_ACOCL</name>
<dbReference type="GO" id="GO:0016491">
    <property type="term" value="F:oxidoreductase activity"/>
    <property type="evidence" value="ECO:0007669"/>
    <property type="project" value="UniProtKB-KW"/>
</dbReference>
<protein>
    <submittedName>
        <fullName evidence="7">S-norcoclaurine synthase 1</fullName>
    </submittedName>
</protein>
<evidence type="ECO:0000313" key="8">
    <source>
        <dbReference type="Proteomes" id="UP001180020"/>
    </source>
</evidence>
<feature type="domain" description="Fe2OG dioxygenase" evidence="6">
    <location>
        <begin position="225"/>
        <end position="325"/>
    </location>
</feature>
<comment type="caution">
    <text evidence="7">The sequence shown here is derived from an EMBL/GenBank/DDBJ whole genome shotgun (WGS) entry which is preliminary data.</text>
</comment>
<dbReference type="InterPro" id="IPR027443">
    <property type="entry name" value="IPNS-like_sf"/>
</dbReference>
<dbReference type="InterPro" id="IPR026992">
    <property type="entry name" value="DIOX_N"/>
</dbReference>
<reference evidence="7" key="1">
    <citation type="journal article" date="2023" name="Nat. Commun.">
        <title>Diploid and tetraploid genomes of Acorus and the evolution of monocots.</title>
        <authorList>
            <person name="Ma L."/>
            <person name="Liu K.W."/>
            <person name="Li Z."/>
            <person name="Hsiao Y.Y."/>
            <person name="Qi Y."/>
            <person name="Fu T."/>
            <person name="Tang G.D."/>
            <person name="Zhang D."/>
            <person name="Sun W.H."/>
            <person name="Liu D.K."/>
            <person name="Li Y."/>
            <person name="Chen G.Z."/>
            <person name="Liu X.D."/>
            <person name="Liao X.Y."/>
            <person name="Jiang Y.T."/>
            <person name="Yu X."/>
            <person name="Hao Y."/>
            <person name="Huang J."/>
            <person name="Zhao X.W."/>
            <person name="Ke S."/>
            <person name="Chen Y.Y."/>
            <person name="Wu W.L."/>
            <person name="Hsu J.L."/>
            <person name="Lin Y.F."/>
            <person name="Huang M.D."/>
            <person name="Li C.Y."/>
            <person name="Huang L."/>
            <person name="Wang Z.W."/>
            <person name="Zhao X."/>
            <person name="Zhong W.Y."/>
            <person name="Peng D.H."/>
            <person name="Ahmad S."/>
            <person name="Lan S."/>
            <person name="Zhang J.S."/>
            <person name="Tsai W.C."/>
            <person name="Van de Peer Y."/>
            <person name="Liu Z.J."/>
        </authorList>
    </citation>
    <scope>NUCLEOTIDE SEQUENCE</scope>
    <source>
        <strain evidence="7">CP</strain>
    </source>
</reference>
<evidence type="ECO:0000256" key="2">
    <source>
        <dbReference type="ARBA" id="ARBA00022723"/>
    </source>
</evidence>
<dbReference type="FunFam" id="2.60.120.330:FF:000001">
    <property type="entry name" value="Protein SRG1"/>
    <property type="match status" value="1"/>
</dbReference>
<keyword evidence="8" id="KW-1185">Reference proteome</keyword>
<evidence type="ECO:0000256" key="3">
    <source>
        <dbReference type="ARBA" id="ARBA00023002"/>
    </source>
</evidence>
<keyword evidence="4 5" id="KW-0408">Iron</keyword>
<keyword evidence="2 5" id="KW-0479">Metal-binding</keyword>
<dbReference type="PROSITE" id="PS51471">
    <property type="entry name" value="FE2OG_OXY"/>
    <property type="match status" value="1"/>
</dbReference>
<evidence type="ECO:0000256" key="5">
    <source>
        <dbReference type="RuleBase" id="RU003682"/>
    </source>
</evidence>
<gene>
    <name evidence="7" type="primary">NCS1</name>
    <name evidence="7" type="ORF">QJS10_CPB20g01321</name>
</gene>
<evidence type="ECO:0000256" key="1">
    <source>
        <dbReference type="ARBA" id="ARBA00008056"/>
    </source>
</evidence>
<sequence length="385" mass="43567">MVCAAQEYQVRKLTVMASSMEAVEKTTLRGSLPVPNVQVLSSKNLTKIPNQYIRPERETEPVLGAHLQQEIPTVDLSKLFDRRFSEEESKKLHLACQEWGFFHLINHGVGGEVIEKIKRDVKEFFQQPLEVKEAHSQLPDSAEGYGQAFVVSQEQRLDWADKFSLRIRPISSRRMRFWPTQPTSFRQTLEQYSSELMKVTNSLLRAMAKNLGVDPDMLIDKFKDGMQSARMNYYPPCPQPDKALGLSPHSDASGLTILLQINEVQGLQIMKDDNWVPVTPLSDSFVINVGDVIEILSNGKYKSINHRSTVDPEKERLSTATFQSPSSDADIGPLPELVRDGGEMCYNSMNYGQFLNFYLSGKLDGKGHMQIIKKQKPSITQPFLS</sequence>
<dbReference type="AlphaFoldDB" id="A0AAV9CAI0"/>
<dbReference type="GO" id="GO:0046872">
    <property type="term" value="F:metal ion binding"/>
    <property type="evidence" value="ECO:0007669"/>
    <property type="project" value="UniProtKB-KW"/>
</dbReference>
<dbReference type="Pfam" id="PF03171">
    <property type="entry name" value="2OG-FeII_Oxy"/>
    <property type="match status" value="1"/>
</dbReference>
<comment type="similarity">
    <text evidence="1 5">Belongs to the iron/ascorbate-dependent oxidoreductase family.</text>
</comment>
<keyword evidence="3 5" id="KW-0560">Oxidoreductase</keyword>
<evidence type="ECO:0000259" key="6">
    <source>
        <dbReference type="PROSITE" id="PS51471"/>
    </source>
</evidence>
<dbReference type="Gene3D" id="2.60.120.330">
    <property type="entry name" value="B-lactam Antibiotic, Isopenicillin N Synthase, Chain"/>
    <property type="match status" value="1"/>
</dbReference>
<dbReference type="SUPFAM" id="SSF51197">
    <property type="entry name" value="Clavaminate synthase-like"/>
    <property type="match status" value="1"/>
</dbReference>
<proteinExistence type="inferred from homology"/>
<dbReference type="PANTHER" id="PTHR47991">
    <property type="entry name" value="OXOGLUTARATE/IRON-DEPENDENT DIOXYGENASE"/>
    <property type="match status" value="1"/>
</dbReference>
<dbReference type="Proteomes" id="UP001180020">
    <property type="component" value="Unassembled WGS sequence"/>
</dbReference>
<evidence type="ECO:0000256" key="4">
    <source>
        <dbReference type="ARBA" id="ARBA00023004"/>
    </source>
</evidence>
<dbReference type="EMBL" id="JAUJYO010000020">
    <property type="protein sequence ID" value="KAK1285262.1"/>
    <property type="molecule type" value="Genomic_DNA"/>
</dbReference>
<dbReference type="InterPro" id="IPR044861">
    <property type="entry name" value="IPNS-like_FE2OG_OXY"/>
</dbReference>
<organism evidence="7 8">
    <name type="scientific">Acorus calamus</name>
    <name type="common">Sweet flag</name>
    <dbReference type="NCBI Taxonomy" id="4465"/>
    <lineage>
        <taxon>Eukaryota</taxon>
        <taxon>Viridiplantae</taxon>
        <taxon>Streptophyta</taxon>
        <taxon>Embryophyta</taxon>
        <taxon>Tracheophyta</taxon>
        <taxon>Spermatophyta</taxon>
        <taxon>Magnoliopsida</taxon>
        <taxon>Liliopsida</taxon>
        <taxon>Acoraceae</taxon>
        <taxon>Acorus</taxon>
    </lineage>
</organism>
<dbReference type="InterPro" id="IPR050295">
    <property type="entry name" value="Plant_2OG-oxidoreductases"/>
</dbReference>
<evidence type="ECO:0000313" key="7">
    <source>
        <dbReference type="EMBL" id="KAK1285262.1"/>
    </source>
</evidence>